<dbReference type="Proteomes" id="UP000237105">
    <property type="component" value="Unassembled WGS sequence"/>
</dbReference>
<feature type="non-terminal residue" evidence="1">
    <location>
        <position position="1"/>
    </location>
</feature>
<keyword evidence="2" id="KW-1185">Reference proteome</keyword>
<evidence type="ECO:0000313" key="1">
    <source>
        <dbReference type="EMBL" id="PON49238.1"/>
    </source>
</evidence>
<evidence type="ECO:0000313" key="2">
    <source>
        <dbReference type="Proteomes" id="UP000237105"/>
    </source>
</evidence>
<protein>
    <submittedName>
        <fullName evidence="1">Uncharacterized protein</fullName>
    </submittedName>
</protein>
<accession>A0A2P5BKC7</accession>
<dbReference type="AlphaFoldDB" id="A0A2P5BKC7"/>
<sequence length="60" mass="6679">YWPHGSGYAQNFQTSQASSNQEGLLVPNTIASIGHRVQVTPKIFRLRKLLVIRDAADILT</sequence>
<organism evidence="1 2">
    <name type="scientific">Parasponia andersonii</name>
    <name type="common">Sponia andersonii</name>
    <dbReference type="NCBI Taxonomy" id="3476"/>
    <lineage>
        <taxon>Eukaryota</taxon>
        <taxon>Viridiplantae</taxon>
        <taxon>Streptophyta</taxon>
        <taxon>Embryophyta</taxon>
        <taxon>Tracheophyta</taxon>
        <taxon>Spermatophyta</taxon>
        <taxon>Magnoliopsida</taxon>
        <taxon>eudicotyledons</taxon>
        <taxon>Gunneridae</taxon>
        <taxon>Pentapetalae</taxon>
        <taxon>rosids</taxon>
        <taxon>fabids</taxon>
        <taxon>Rosales</taxon>
        <taxon>Cannabaceae</taxon>
        <taxon>Parasponia</taxon>
    </lineage>
</organism>
<proteinExistence type="predicted"/>
<name>A0A2P5BKC7_PARAD</name>
<comment type="caution">
    <text evidence="1">The sequence shown here is derived from an EMBL/GenBank/DDBJ whole genome shotgun (WGS) entry which is preliminary data.</text>
</comment>
<gene>
    <name evidence="1" type="ORF">PanWU01x14_231130</name>
</gene>
<reference evidence="2" key="1">
    <citation type="submission" date="2016-06" db="EMBL/GenBank/DDBJ databases">
        <title>Parallel loss of symbiosis genes in relatives of nitrogen-fixing non-legume Parasponia.</title>
        <authorList>
            <person name="Van Velzen R."/>
            <person name="Holmer R."/>
            <person name="Bu F."/>
            <person name="Rutten L."/>
            <person name="Van Zeijl A."/>
            <person name="Liu W."/>
            <person name="Santuari L."/>
            <person name="Cao Q."/>
            <person name="Sharma T."/>
            <person name="Shen D."/>
            <person name="Roswanjaya Y."/>
            <person name="Wardhani T."/>
            <person name="Kalhor M.S."/>
            <person name="Jansen J."/>
            <person name="Van den Hoogen J."/>
            <person name="Gungor B."/>
            <person name="Hartog M."/>
            <person name="Hontelez J."/>
            <person name="Verver J."/>
            <person name="Yang W.-C."/>
            <person name="Schijlen E."/>
            <person name="Repin R."/>
            <person name="Schilthuizen M."/>
            <person name="Schranz E."/>
            <person name="Heidstra R."/>
            <person name="Miyata K."/>
            <person name="Fedorova E."/>
            <person name="Kohlen W."/>
            <person name="Bisseling T."/>
            <person name="Smit S."/>
            <person name="Geurts R."/>
        </authorList>
    </citation>
    <scope>NUCLEOTIDE SEQUENCE [LARGE SCALE GENOMIC DNA]</scope>
    <source>
        <strain evidence="2">cv. WU1-14</strain>
    </source>
</reference>
<dbReference type="EMBL" id="JXTB01000264">
    <property type="protein sequence ID" value="PON49238.1"/>
    <property type="molecule type" value="Genomic_DNA"/>
</dbReference>